<accession>A0AAP2G8U9</accession>
<feature type="transmembrane region" description="Helical" evidence="6">
    <location>
        <begin position="108"/>
        <end position="128"/>
    </location>
</feature>
<feature type="domain" description="DUF202" evidence="7">
    <location>
        <begin position="27"/>
        <end position="89"/>
    </location>
</feature>
<evidence type="ECO:0000259" key="7">
    <source>
        <dbReference type="Pfam" id="PF02656"/>
    </source>
</evidence>
<dbReference type="GO" id="GO:0012505">
    <property type="term" value="C:endomembrane system"/>
    <property type="evidence" value="ECO:0007669"/>
    <property type="project" value="UniProtKB-SubCell"/>
</dbReference>
<reference evidence="8 9" key="1">
    <citation type="journal article" date="2021" name="Arch. Microbiol.">
        <title>Harenicola maris gen. nov., sp. nov. isolated from the Sea of Japan shallow sediments.</title>
        <authorList>
            <person name="Romanenko L.A."/>
            <person name="Kurilenko V.V."/>
            <person name="Chernysheva N.Y."/>
            <person name="Tekutyeva L.A."/>
            <person name="Velansky P.V."/>
            <person name="Svetashev V.I."/>
            <person name="Isaeva M.P."/>
        </authorList>
    </citation>
    <scope>NUCLEOTIDE SEQUENCE [LARGE SCALE GENOMIC DNA]</scope>
    <source>
        <strain evidence="8 9">KMM 3653</strain>
    </source>
</reference>
<comment type="subcellular location">
    <subcellularLocation>
        <location evidence="1">Endomembrane system</location>
        <topology evidence="1">Multi-pass membrane protein</topology>
    </subcellularLocation>
</comment>
<keyword evidence="2 6" id="KW-0812">Transmembrane</keyword>
<dbReference type="RefSeq" id="WP_327794524.1">
    <property type="nucleotide sequence ID" value="NZ_JADQAZ010000002.1"/>
</dbReference>
<feature type="compositionally biased region" description="Basic and acidic residues" evidence="5">
    <location>
        <begin position="8"/>
        <end position="24"/>
    </location>
</feature>
<evidence type="ECO:0000256" key="3">
    <source>
        <dbReference type="ARBA" id="ARBA00022989"/>
    </source>
</evidence>
<evidence type="ECO:0000256" key="4">
    <source>
        <dbReference type="ARBA" id="ARBA00023136"/>
    </source>
</evidence>
<feature type="transmembrane region" description="Helical" evidence="6">
    <location>
        <begin position="36"/>
        <end position="57"/>
    </location>
</feature>
<dbReference type="AlphaFoldDB" id="A0AAP2G8U9"/>
<name>A0AAP2G8U9_9RHOB</name>
<evidence type="ECO:0000256" key="1">
    <source>
        <dbReference type="ARBA" id="ARBA00004127"/>
    </source>
</evidence>
<evidence type="ECO:0000313" key="8">
    <source>
        <dbReference type="EMBL" id="MBT0958317.1"/>
    </source>
</evidence>
<feature type="region of interest" description="Disordered" evidence="5">
    <location>
        <begin position="1"/>
        <end position="24"/>
    </location>
</feature>
<evidence type="ECO:0000256" key="5">
    <source>
        <dbReference type="SAM" id="MobiDB-lite"/>
    </source>
</evidence>
<comment type="caution">
    <text evidence="8">The sequence shown here is derived from an EMBL/GenBank/DDBJ whole genome shotgun (WGS) entry which is preliminary data.</text>
</comment>
<keyword evidence="3 6" id="KW-1133">Transmembrane helix</keyword>
<dbReference type="InterPro" id="IPR003807">
    <property type="entry name" value="DUF202"/>
</dbReference>
<evidence type="ECO:0000256" key="6">
    <source>
        <dbReference type="SAM" id="Phobius"/>
    </source>
</evidence>
<keyword evidence="4 6" id="KW-0472">Membrane</keyword>
<dbReference type="EMBL" id="JADQAZ010000002">
    <property type="protein sequence ID" value="MBT0958317.1"/>
    <property type="molecule type" value="Genomic_DNA"/>
</dbReference>
<feature type="transmembrane region" description="Helical" evidence="6">
    <location>
        <begin position="63"/>
        <end position="84"/>
    </location>
</feature>
<organism evidence="8 9">
    <name type="scientific">Harenicola maris</name>
    <dbReference type="NCBI Taxonomy" id="2841044"/>
    <lineage>
        <taxon>Bacteria</taxon>
        <taxon>Pseudomonadati</taxon>
        <taxon>Pseudomonadota</taxon>
        <taxon>Alphaproteobacteria</taxon>
        <taxon>Rhodobacterales</taxon>
        <taxon>Paracoccaceae</taxon>
        <taxon>Harenicola</taxon>
    </lineage>
</organism>
<evidence type="ECO:0000313" key="9">
    <source>
        <dbReference type="Proteomes" id="UP001315686"/>
    </source>
</evidence>
<dbReference type="Proteomes" id="UP001315686">
    <property type="component" value="Unassembled WGS sequence"/>
</dbReference>
<proteinExistence type="predicted"/>
<protein>
    <submittedName>
        <fullName evidence="8">DUF202 domain-containing protein</fullName>
    </submittedName>
</protein>
<sequence>MSTASPETENRSSDEKSERRTNWAEDRTLMANERTFASWVGMGLACVGVAVGLKAVFGAFEPLWAAKATASVFLAAAVAIYWAARAKAVATHERLTCQEAALSPTRSFTRITIGLTIGTVATGMILWAL</sequence>
<evidence type="ECO:0000256" key="2">
    <source>
        <dbReference type="ARBA" id="ARBA00022692"/>
    </source>
</evidence>
<gene>
    <name evidence="8" type="ORF">IV417_13065</name>
</gene>
<keyword evidence="9" id="KW-1185">Reference proteome</keyword>
<dbReference type="Pfam" id="PF02656">
    <property type="entry name" value="DUF202"/>
    <property type="match status" value="1"/>
</dbReference>